<evidence type="ECO:0000256" key="7">
    <source>
        <dbReference type="ARBA" id="ARBA00023157"/>
    </source>
</evidence>
<keyword evidence="7" id="KW-1015">Disulfide bond</keyword>
<organism evidence="9 10">
    <name type="scientific">Junco hyemalis</name>
    <name type="common">Dark-eyed junco</name>
    <dbReference type="NCBI Taxonomy" id="40217"/>
    <lineage>
        <taxon>Eukaryota</taxon>
        <taxon>Metazoa</taxon>
        <taxon>Chordata</taxon>
        <taxon>Craniata</taxon>
        <taxon>Vertebrata</taxon>
        <taxon>Euteleostomi</taxon>
        <taxon>Archelosauria</taxon>
        <taxon>Archosauria</taxon>
        <taxon>Dinosauria</taxon>
        <taxon>Saurischia</taxon>
        <taxon>Theropoda</taxon>
        <taxon>Coelurosauria</taxon>
        <taxon>Aves</taxon>
        <taxon>Neognathae</taxon>
        <taxon>Neoaves</taxon>
        <taxon>Telluraves</taxon>
        <taxon>Australaves</taxon>
        <taxon>Passeriformes</taxon>
        <taxon>Passerellidae</taxon>
        <taxon>Junco</taxon>
    </lineage>
</organism>
<dbReference type="AlphaFoldDB" id="A0A8C5JC65"/>
<keyword evidence="5" id="KW-0372">Hormone</keyword>
<sequence>MHPEEQAASNCGHPRDRLRVTAGIPEAECGSLGAAPAQRAHLSNFPFGRARHHPFLPRAARGSPSRAGQERSSHPGPGSLPRGLGAARGRPLFPIRRRVLPAQQVPALPEEERREGEGGGGAGARPSRSRPSAGSPQPAGASGRAERRRAEPGCGSRAWGSRAALPSSPHHVGEPRCLHIAPAACSAFAPARGTMRSAPVSGLLPLLLGLRLLLGGGAAAQYSSDLCNWKGSGLTHESHRKDVEQVYLRCSEGSIEWMYPTGALIVNLRPNISPASYKHLTVCIKPFKDSAGANIYLEKTGELKLLVRDGERSPSRVYCFGYDQGGLFVEATPQQDISRKITGFQYELMSKGIAADLHTASAPCRPCSDTEVLLAVCTSDFVIRGSIQNVTNEAEEQSLSADRGEWELERTNKDLAGVWGEARRWRLPFHGTYALWGGQVRLCPSLQRLPKDVQRGKRQRAKPM</sequence>
<reference evidence="9" key="1">
    <citation type="submission" date="2025-08" db="UniProtKB">
        <authorList>
            <consortium name="Ensembl"/>
        </authorList>
    </citation>
    <scope>IDENTIFICATION</scope>
</reference>
<dbReference type="Ensembl" id="ENSJHYT00000018687.1">
    <property type="protein sequence ID" value="ENSJHYP00000015485.1"/>
    <property type="gene ID" value="ENSJHYG00000011896.1"/>
</dbReference>
<keyword evidence="10" id="KW-1185">Reference proteome</keyword>
<evidence type="ECO:0000313" key="10">
    <source>
        <dbReference type="Proteomes" id="UP000694408"/>
    </source>
</evidence>
<reference evidence="9" key="2">
    <citation type="submission" date="2025-09" db="UniProtKB">
        <authorList>
            <consortium name="Ensembl"/>
        </authorList>
    </citation>
    <scope>IDENTIFICATION</scope>
</reference>
<evidence type="ECO:0000256" key="3">
    <source>
        <dbReference type="ARBA" id="ARBA00016272"/>
    </source>
</evidence>
<evidence type="ECO:0000256" key="1">
    <source>
        <dbReference type="ARBA" id="ARBA00004613"/>
    </source>
</evidence>
<evidence type="ECO:0000256" key="8">
    <source>
        <dbReference type="SAM" id="MobiDB-lite"/>
    </source>
</evidence>
<evidence type="ECO:0000256" key="5">
    <source>
        <dbReference type="ARBA" id="ARBA00022702"/>
    </source>
</evidence>
<dbReference type="Proteomes" id="UP000694408">
    <property type="component" value="Unplaced"/>
</dbReference>
<keyword evidence="6" id="KW-0732">Signal</keyword>
<dbReference type="PANTHER" id="PTHR28593:SF1">
    <property type="entry name" value="METEORIN-LIKE PROTEIN"/>
    <property type="match status" value="1"/>
</dbReference>
<dbReference type="PANTHER" id="PTHR28593">
    <property type="entry name" value="METEORIN-LIKE PROTEIN"/>
    <property type="match status" value="1"/>
</dbReference>
<accession>A0A8C5JC65</accession>
<evidence type="ECO:0000256" key="6">
    <source>
        <dbReference type="ARBA" id="ARBA00022729"/>
    </source>
</evidence>
<dbReference type="InterPro" id="IPR051998">
    <property type="entry name" value="Meteorin-like"/>
</dbReference>
<dbReference type="GO" id="GO:0097009">
    <property type="term" value="P:energy homeostasis"/>
    <property type="evidence" value="ECO:0007669"/>
    <property type="project" value="TreeGrafter"/>
</dbReference>
<protein>
    <recommendedName>
        <fullName evidence="3">Meteorin-like protein</fullName>
    </recommendedName>
</protein>
<evidence type="ECO:0000256" key="2">
    <source>
        <dbReference type="ARBA" id="ARBA00005669"/>
    </source>
</evidence>
<evidence type="ECO:0000313" key="9">
    <source>
        <dbReference type="Ensembl" id="ENSJHYP00000015485.1"/>
    </source>
</evidence>
<comment type="similarity">
    <text evidence="2">Belongs to the meteorin family.</text>
</comment>
<keyword evidence="4" id="KW-0964">Secreted</keyword>
<feature type="compositionally biased region" description="Low complexity" evidence="8">
    <location>
        <begin position="124"/>
        <end position="143"/>
    </location>
</feature>
<evidence type="ECO:0000256" key="4">
    <source>
        <dbReference type="ARBA" id="ARBA00022525"/>
    </source>
</evidence>
<name>A0A8C5JC65_JUNHY</name>
<feature type="region of interest" description="Disordered" evidence="8">
    <location>
        <begin position="43"/>
        <end position="172"/>
    </location>
</feature>
<comment type="subcellular location">
    <subcellularLocation>
        <location evidence="1">Secreted</location>
    </subcellularLocation>
</comment>
<dbReference type="GO" id="GO:0005179">
    <property type="term" value="F:hormone activity"/>
    <property type="evidence" value="ECO:0007669"/>
    <property type="project" value="UniProtKB-KW"/>
</dbReference>
<dbReference type="GO" id="GO:0005615">
    <property type="term" value="C:extracellular space"/>
    <property type="evidence" value="ECO:0007669"/>
    <property type="project" value="TreeGrafter"/>
</dbReference>
<proteinExistence type="inferred from homology"/>